<dbReference type="InterPro" id="IPR045530">
    <property type="entry name" value="DO-GTPase1"/>
</dbReference>
<dbReference type="eggNOG" id="COG1100">
    <property type="taxonomic scope" value="Bacteria"/>
</dbReference>
<dbReference type="Pfam" id="PF19975">
    <property type="entry name" value="DO-GTPase1"/>
    <property type="match status" value="1"/>
</dbReference>
<evidence type="ECO:0000259" key="3">
    <source>
        <dbReference type="Pfam" id="PF19975"/>
    </source>
</evidence>
<dbReference type="EMBL" id="CP000393">
    <property type="protein sequence ID" value="ABG51153.1"/>
    <property type="molecule type" value="Genomic_DNA"/>
</dbReference>
<dbReference type="OrthoDB" id="4051290at2"/>
<evidence type="ECO:0000256" key="2">
    <source>
        <dbReference type="SAM" id="Phobius"/>
    </source>
</evidence>
<protein>
    <recommendedName>
        <fullName evidence="3">Double-GTPase 1 domain-containing protein</fullName>
    </recommendedName>
</protein>
<feature type="transmembrane region" description="Helical" evidence="2">
    <location>
        <begin position="15"/>
        <end position="36"/>
    </location>
</feature>
<proteinExistence type="predicted"/>
<reference evidence="4" key="1">
    <citation type="submission" date="2006-06" db="EMBL/GenBank/DDBJ databases">
        <title>Complete sequence of Trichodesmium erythraeum IMS101.</title>
        <authorList>
            <consortium name="US DOE Joint Genome Institute"/>
            <person name="Copeland A."/>
            <person name="Lucas S."/>
            <person name="Lapidus A."/>
            <person name="Barry K."/>
            <person name="Detter J.C."/>
            <person name="Glavina del Rio T."/>
            <person name="Hammon N."/>
            <person name="Israni S."/>
            <person name="Dalin E."/>
            <person name="Tice H."/>
            <person name="Pitluck S."/>
            <person name="Kiss H."/>
            <person name="Munk A.C."/>
            <person name="Brettin T."/>
            <person name="Bruce D."/>
            <person name="Han C."/>
            <person name="Tapia R."/>
            <person name="Gilna P."/>
            <person name="Schmutz J."/>
            <person name="Larimer F."/>
            <person name="Land M."/>
            <person name="Hauser L."/>
            <person name="Kyrpides N."/>
            <person name="Kim E."/>
            <person name="Richardson P."/>
        </authorList>
    </citation>
    <scope>NUCLEOTIDE SEQUENCE [LARGE SCALE GENOMIC DNA]</scope>
    <source>
        <strain evidence="4">IMS101</strain>
    </source>
</reference>
<evidence type="ECO:0000313" key="4">
    <source>
        <dbReference type="EMBL" id="ABG51153.1"/>
    </source>
</evidence>
<feature type="compositionally biased region" description="Polar residues" evidence="1">
    <location>
        <begin position="319"/>
        <end position="328"/>
    </location>
</feature>
<accession>Q114C1</accession>
<feature type="compositionally biased region" description="Basic and acidic residues" evidence="1">
    <location>
        <begin position="293"/>
        <end position="304"/>
    </location>
</feature>
<keyword evidence="2" id="KW-1133">Transmembrane helix</keyword>
<keyword evidence="2" id="KW-0812">Transmembrane</keyword>
<organism evidence="4">
    <name type="scientific">Trichodesmium erythraeum (strain IMS101)</name>
    <dbReference type="NCBI Taxonomy" id="203124"/>
    <lineage>
        <taxon>Bacteria</taxon>
        <taxon>Bacillati</taxon>
        <taxon>Cyanobacteriota</taxon>
        <taxon>Cyanophyceae</taxon>
        <taxon>Oscillatoriophycideae</taxon>
        <taxon>Oscillatoriales</taxon>
        <taxon>Microcoleaceae</taxon>
        <taxon>Trichodesmium</taxon>
    </lineage>
</organism>
<feature type="region of interest" description="Disordered" evidence="1">
    <location>
        <begin position="275"/>
        <end position="362"/>
    </location>
</feature>
<dbReference type="HOGENOM" id="CLU_780350_0_0_3"/>
<keyword evidence="2" id="KW-0472">Membrane</keyword>
<dbReference type="STRING" id="203124.Tery_1898"/>
<sequence>MVQEQQRQKNTRIKLGIWGTSSAGKTVYMLMLYHYLQRSKRKDRFLVKAGNEQTDKFLKKHLISRIYKGEFPSTTTKEDKYNSYSYKLKRNNSDTIVELTFLDLSGEIWKSRGYKVKTNNKKNEDVSVAKYLTQCHGILILLSPLKEDYPPKNSYFSLLEGLFRLMLREIPESEFKLEQYVVFGITKADHDEIYQRTIDRNFYQLIMEIIGPQASLEGLESYFHLEIVEEKDGTKRVNVNGENNRCCFLPISPFAKYYDEDGGKMISPVIENKTEEEPRANESQQEPPKAAGKRQEKQREDPFKKNLGKKQKNNDDYETPSTADNSEGGQREGHSSDNDDYDTPSTTNDDEPNQKQGKYKIDTRVEWRPQNVVEPIEWLIQRIENHPPKIFDE</sequence>
<name>Q114C1_TRIEI</name>
<dbReference type="KEGG" id="ter:Tery_1898"/>
<dbReference type="RefSeq" id="WP_011611526.1">
    <property type="nucleotide sequence ID" value="NC_008312.1"/>
</dbReference>
<evidence type="ECO:0000256" key="1">
    <source>
        <dbReference type="SAM" id="MobiDB-lite"/>
    </source>
</evidence>
<dbReference type="AlphaFoldDB" id="Q114C1"/>
<feature type="domain" description="Double-GTPase 1" evidence="3">
    <location>
        <begin position="17"/>
        <end position="153"/>
    </location>
</feature>
<gene>
    <name evidence="4" type="ordered locus">Tery_1898</name>
</gene>